<evidence type="ECO:0000256" key="2">
    <source>
        <dbReference type="SAM" id="Phobius"/>
    </source>
</evidence>
<feature type="compositionally biased region" description="Basic and acidic residues" evidence="1">
    <location>
        <begin position="257"/>
        <end position="276"/>
    </location>
</feature>
<evidence type="ECO:0000256" key="1">
    <source>
        <dbReference type="SAM" id="MobiDB-lite"/>
    </source>
</evidence>
<keyword evidence="2" id="KW-0812">Transmembrane</keyword>
<keyword evidence="2" id="KW-1133">Transmembrane helix</keyword>
<name>A0A8H5LZS9_9AGAR</name>
<evidence type="ECO:0000313" key="4">
    <source>
        <dbReference type="Proteomes" id="UP000565441"/>
    </source>
</evidence>
<keyword evidence="2" id="KW-0472">Membrane</keyword>
<keyword evidence="4" id="KW-1185">Reference proteome</keyword>
<protein>
    <submittedName>
        <fullName evidence="3">Uncharacterized protein</fullName>
    </submittedName>
</protein>
<feature type="compositionally biased region" description="Gly residues" evidence="1">
    <location>
        <begin position="302"/>
        <end position="316"/>
    </location>
</feature>
<feature type="compositionally biased region" description="Low complexity" evidence="1">
    <location>
        <begin position="284"/>
        <end position="295"/>
    </location>
</feature>
<evidence type="ECO:0000313" key="3">
    <source>
        <dbReference type="EMBL" id="KAF5375414.1"/>
    </source>
</evidence>
<proteinExistence type="predicted"/>
<dbReference type="OrthoDB" id="3364069at2759"/>
<feature type="transmembrane region" description="Helical" evidence="2">
    <location>
        <begin position="497"/>
        <end position="517"/>
    </location>
</feature>
<sequence>MGINVVFGSVAADHRRRHERVSQSACTYGSRSTSSVDVFGLSRGSLSSSPERLRRSDSGTLLDVVPEGRMIMEFPNTERYTAGAPLRDGDDDEDSEEAEWELDEELEEHGLYRGMFISPPGPAIHAGATNIPAPSPYPSAPYLPHPLPELLTSSALFSLGHLLRGPIFALFAGTSIFPTLFATATHSLLTLVLQLSALPLLLVAQHTPARPTTHHFSFRRVWWLALGCAAAEALVAIRQGFAARALYRDVLVSVRRTDDDGHPDTEARAGGHKPETRVLTPLEAGAGSRSGSPSPQATIMMGWGGRGDASGQGGQGQSAVELFEREEEDDVYDRARSQPFSEEEEEVGERQPLLSKNTDAGNGNGAEGSALRMQVEDDLQELLAIRAREEMEQAYGVAVIRIPVFLSCLQRINVLLLTLGLTLLLSQAYLRSTIAPLSFFSLPPSLSLSLSKSPPQQSPAPRSDLPLSILAPVCWAVHTALALLHTPLLLPRIGIPAVVYAAALVSLGAFFAGLALWEGLS</sequence>
<dbReference type="Proteomes" id="UP000565441">
    <property type="component" value="Unassembled WGS sequence"/>
</dbReference>
<dbReference type="AlphaFoldDB" id="A0A8H5LZS9"/>
<organism evidence="3 4">
    <name type="scientific">Tricholomella constricta</name>
    <dbReference type="NCBI Taxonomy" id="117010"/>
    <lineage>
        <taxon>Eukaryota</taxon>
        <taxon>Fungi</taxon>
        <taxon>Dikarya</taxon>
        <taxon>Basidiomycota</taxon>
        <taxon>Agaricomycotina</taxon>
        <taxon>Agaricomycetes</taxon>
        <taxon>Agaricomycetidae</taxon>
        <taxon>Agaricales</taxon>
        <taxon>Tricholomatineae</taxon>
        <taxon>Lyophyllaceae</taxon>
        <taxon>Tricholomella</taxon>
    </lineage>
</organism>
<accession>A0A8H5LZS9</accession>
<reference evidence="3 4" key="1">
    <citation type="journal article" date="2020" name="ISME J.">
        <title>Uncovering the hidden diversity of litter-decomposition mechanisms in mushroom-forming fungi.</title>
        <authorList>
            <person name="Floudas D."/>
            <person name="Bentzer J."/>
            <person name="Ahren D."/>
            <person name="Johansson T."/>
            <person name="Persson P."/>
            <person name="Tunlid A."/>
        </authorList>
    </citation>
    <scope>NUCLEOTIDE SEQUENCE [LARGE SCALE GENOMIC DNA]</scope>
    <source>
        <strain evidence="3 4">CBS 661.87</strain>
    </source>
</reference>
<feature type="region of interest" description="Disordered" evidence="1">
    <location>
        <begin position="257"/>
        <end position="369"/>
    </location>
</feature>
<comment type="caution">
    <text evidence="3">The sequence shown here is derived from an EMBL/GenBank/DDBJ whole genome shotgun (WGS) entry which is preliminary data.</text>
</comment>
<dbReference type="EMBL" id="JAACJP010000034">
    <property type="protein sequence ID" value="KAF5375414.1"/>
    <property type="molecule type" value="Genomic_DNA"/>
</dbReference>
<gene>
    <name evidence="3" type="ORF">D9615_007916</name>
</gene>